<proteinExistence type="predicted"/>
<organism evidence="1 2">
    <name type="scientific">Cognatiluteimonas sedimenti</name>
    <dbReference type="NCBI Taxonomy" id="2927791"/>
    <lineage>
        <taxon>Bacteria</taxon>
        <taxon>Pseudomonadati</taxon>
        <taxon>Pseudomonadota</taxon>
        <taxon>Gammaproteobacteria</taxon>
        <taxon>Lysobacterales</taxon>
        <taxon>Lysobacteraceae</taxon>
        <taxon>Cognatiluteimonas</taxon>
    </lineage>
</organism>
<protein>
    <recommendedName>
        <fullName evidence="3">Tetratricopeptide repeat protein</fullName>
    </recommendedName>
</protein>
<accession>A0ABT0A4N7</accession>
<dbReference type="EMBL" id="JALGCL010000002">
    <property type="protein sequence ID" value="MCJ0825946.1"/>
    <property type="molecule type" value="Genomic_DNA"/>
</dbReference>
<name>A0ABT0A4N7_9GAMM</name>
<evidence type="ECO:0008006" key="3">
    <source>
        <dbReference type="Google" id="ProtNLM"/>
    </source>
</evidence>
<dbReference type="Proteomes" id="UP001165423">
    <property type="component" value="Unassembled WGS sequence"/>
</dbReference>
<evidence type="ECO:0000313" key="2">
    <source>
        <dbReference type="Proteomes" id="UP001165423"/>
    </source>
</evidence>
<keyword evidence="2" id="KW-1185">Reference proteome</keyword>
<gene>
    <name evidence="1" type="ORF">MQC88_08255</name>
</gene>
<comment type="caution">
    <text evidence="1">The sequence shown here is derived from an EMBL/GenBank/DDBJ whole genome shotgun (WGS) entry which is preliminary data.</text>
</comment>
<reference evidence="1 2" key="1">
    <citation type="submission" date="2022-03" db="EMBL/GenBank/DDBJ databases">
        <title>Luteimonas soily sp. nov., a novel bacterium isolated from the soil.</title>
        <authorList>
            <person name="Zhang X."/>
        </authorList>
    </citation>
    <scope>NUCLEOTIDE SEQUENCE [LARGE SCALE GENOMIC DNA]</scope>
    <source>
        <strain evidence="1 2">50</strain>
    </source>
</reference>
<dbReference type="RefSeq" id="WP_243320944.1">
    <property type="nucleotide sequence ID" value="NZ_JALGCL010000002.1"/>
</dbReference>
<sequence>MFDMVWSERSAWPQREVGSEDWFSAVTKLTVVPSWLPLYRDSLTVLIARVVTAAGVGPQFVDAIKSDRPTEKLLDLVEQLPDEPPEDLNATAIAFALVGNLDAISHYSRSINDMFLACEKGELEALIQALSIDSHLSAMPFFQAALRLGQLSGDSTAAEEIFKAIRGPHRKRSEYPKLRWVEYLLRDQGAFEACSREEIYQLCVEHLRVYDPSGTKKDPKAALFSRFRTWQKEAGIQNPRFGFSAAGK</sequence>
<evidence type="ECO:0000313" key="1">
    <source>
        <dbReference type="EMBL" id="MCJ0825946.1"/>
    </source>
</evidence>